<protein>
    <submittedName>
        <fullName evidence="1">28586_t:CDS:1</fullName>
    </submittedName>
</protein>
<dbReference type="Proteomes" id="UP000789901">
    <property type="component" value="Unassembled WGS sequence"/>
</dbReference>
<evidence type="ECO:0000313" key="1">
    <source>
        <dbReference type="EMBL" id="CAG8825178.1"/>
    </source>
</evidence>
<reference evidence="1 2" key="1">
    <citation type="submission" date="2021-06" db="EMBL/GenBank/DDBJ databases">
        <authorList>
            <person name="Kallberg Y."/>
            <person name="Tangrot J."/>
            <person name="Rosling A."/>
        </authorList>
    </citation>
    <scope>NUCLEOTIDE SEQUENCE [LARGE SCALE GENOMIC DNA]</scope>
    <source>
        <strain evidence="1 2">120-4 pot B 10/14</strain>
    </source>
</reference>
<feature type="non-terminal residue" evidence="1">
    <location>
        <position position="1"/>
    </location>
</feature>
<comment type="caution">
    <text evidence="1">The sequence shown here is derived from an EMBL/GenBank/DDBJ whole genome shotgun (WGS) entry which is preliminary data.</text>
</comment>
<sequence>FEEGNNKGVVEVDKRIDHLFQIKQEQDEFVLMYAYYYEKQVIPIKHAIRDYKEIFWFIFELKNTEIDDESIDKKKSDTNTLDNSDTKIEKSKVKRKNKYEINNVKCYNELDEIKHGKRKDESCDNAIIEVNNRWLDDLKTEIDRFKEIRKEKATKMIKGEFEDKNKIGINNVIKIGDPKKMIKVIWMNDVDNSINIISILLNTYLRRTVKQSIEAGKYMKRIEGGTRTLEINSERKELKTINKSRKYAEDVEFLHSKSADYSMMKHQISMLNKDYNNVVKTKRLK</sequence>
<gene>
    <name evidence="1" type="ORF">GMARGA_LOCUS28774</name>
</gene>
<proteinExistence type="predicted"/>
<keyword evidence="2" id="KW-1185">Reference proteome</keyword>
<evidence type="ECO:0000313" key="2">
    <source>
        <dbReference type="Proteomes" id="UP000789901"/>
    </source>
</evidence>
<name>A0ABN7WCL7_GIGMA</name>
<organism evidence="1 2">
    <name type="scientific">Gigaspora margarita</name>
    <dbReference type="NCBI Taxonomy" id="4874"/>
    <lineage>
        <taxon>Eukaryota</taxon>
        <taxon>Fungi</taxon>
        <taxon>Fungi incertae sedis</taxon>
        <taxon>Mucoromycota</taxon>
        <taxon>Glomeromycotina</taxon>
        <taxon>Glomeromycetes</taxon>
        <taxon>Diversisporales</taxon>
        <taxon>Gigasporaceae</taxon>
        <taxon>Gigaspora</taxon>
    </lineage>
</organism>
<accession>A0ABN7WCL7</accession>
<dbReference type="EMBL" id="CAJVQB010037424">
    <property type="protein sequence ID" value="CAG8825178.1"/>
    <property type="molecule type" value="Genomic_DNA"/>
</dbReference>